<dbReference type="SUPFAM" id="SSF50729">
    <property type="entry name" value="PH domain-like"/>
    <property type="match status" value="1"/>
</dbReference>
<dbReference type="SUPFAM" id="SSF49899">
    <property type="entry name" value="Concanavalin A-like lectins/glucanases"/>
    <property type="match status" value="1"/>
</dbReference>
<dbReference type="SUPFAM" id="SSF81837">
    <property type="entry name" value="BEACH domain"/>
    <property type="match status" value="1"/>
</dbReference>
<dbReference type="InterPro" id="IPR036322">
    <property type="entry name" value="WD40_repeat_dom_sf"/>
</dbReference>
<evidence type="ECO:0000313" key="10">
    <source>
        <dbReference type="Proteomes" id="UP000799302"/>
    </source>
</evidence>
<sequence>MQRTSTLPVYRAPSASTNAAYTQQVPSELVGLVTGLAESIAVENAGPSLGTFRIQCDDLRRLRQLLHDDDAHGVYKNGFRRLGGFALILDVLASLKDFYGTAKLSRDERTESFDVMKTSLDVLSEAMKRNPVNRRLYSTRIRDGGWQSLQKVLMETGISKNAEGELDFEALEMLFGTLLAFGTSEDSFKGLFRGLQKLCERTALETQSTDSNPPTILQLVSSAEQVVDEHILTKVSGKELFANPEIVPIIFGFWKLLLESCETNHGTIPLLLAIPMVVAKLQTSSERNELALHSSGLLRPLLEIYAAPLISVRTTFQVLLRGIIERLLDYGINDMNDAYFLFNNASTSEKIADLALHAMKASKHPPTIQFDLSMHGYSAIELEAIGRQFPPSSTNGYTVMAWARFDHLDKGSHTTIFGAADKSNTCFLLLFVEKDDHQLVLQTSVKDAVKASIRFRSVSFQEGRWYHIAVVHRRSRKLTPSKASLFINGTFVETIKCQYPANPPTRNTSAESFASMTGSTQSFMPVHAFLGTPADIALRKGRDQTLSKWSMASFHLFQDAINDDLIQVYEALGPRYVGNFQDSLGSFQTYRASAEVHLKNEQLHPVSPDKSDLMAALRQHAGQLVHESKLAICFSPTAVLYNEDRNHINETKLIKNLSKDASTSLSRTLHSNGRSVIINAAVPAISDAVTSKHGLGILHGEPVVSVPQALDDACWRLGGSAPVVLKLLDLARTKDEVIRAVQIAFASIENNWRNSEAIERQNAYGVLAGLMREKLGFGSIFGESAYASHRPPPIPVDLKQREELALELLRMTLAFVGYSETKPENALIINSLAYRYLLVDFDTWRRSPIATQKVYYSQFVHYAAKGKHHKFNAKRLIRMRIVKRLIDALKGESFSADVFPDFLDAFNAVFRCSISADTLRSLSMFITFAFQETRAFPMVRRLTSRNGDRNTSPGPSGRERSHSRPSPFNPPISPSSEVSRFEMAVQMLELYADIICEPGREEIVNRFATTVTSKWLLFLMAERDSRIIVLSTKILVRVLVVLGPSYVKSFDDRSGGFSLFKQRLKSWWSVPALWISLLALLFGVDVGTLDYVDDFNQFTLSDMFAKTGGRVVYPEALPIMAAMLESGLRAVVSEGHKAASGDDMKGEALVHGRVRGSSLNVDAVRGHTTFEVTNNAEVLSSVIRFLADLQLKSPSFRDFAATSSFVQEVLFVLYPVVVTSDSVSAETELNSRSALTFEGHDVVIKPPAVDENHRPRIVRSTTTSSSVATKGSSKSARATFRRPSSFILITGEHDNIPKPTKLNSVMSPHLSSGPIALRIGSNIVQTMLGVVVSVFLDQVLHRKDFQGLGLFLKVPPGFQEHQVYFESYVLSHAMSELSNTLRMQEQLLKEPRVITNVGRYVKYMAEAIFEGWFLDGAGQLLDFIGQTLEFLRRPDIAALKNVRLCSVATQNMGKVFLRIALLRLSEMEDETELEQKSTVVFLERLSYWQTVILTSDDDEHSYLRLLYFLLYHRIVSKSTSVRTAAIDFWRMLLVQKFDEAAYVFQHSSPASRHYLASGFLKLAELDNEAFIVWVDVHREELDAFFVGCFTRHWEEFVAEENRNTEHSAQSRISKRRERLKSWHEDAVNADNYWRKHESATTHWRNNVYASERLKHQRSVQDQQDNLSFTAATLDKFDRMLKGACALYEHDPEFKWRLDESEGLNRMRLRLIPDRNSSENDYQPKRKTSEHSKQLTPIRSRSLVKEATSNASGTPVVQEPGSVMPGRQRADSRASSHAGNEDEYEIIEDPRTDEGGEFEDKNRKVMRTLERGDQVRQVYNVSRIDGLEALEGLLIVGQNFLYLIDHYFQRADGEVVGVWQAPVEERDPYLRLISGRETRVGRPKIAPGEVTKRHWRWSDVMLVSKRRFLLRDVALEVFFTDGRSYLLTAISAELRNNLHTSLVARSPLLNNPAASLHPEDQWRIESLRNMEDVPQSFGSKFASVFNSAASNPATRKWMRGEISNFAYLMQVNTMAGRTFNDLTQYPVFPWVLSDYSSPELDLTDPHVFRDLTKPMGCQSPSREADFRERFSSVGEMTGEPGYHYGTHYSSAMTVAQYLIRLQPFVKSYLLLQGGSFDHADRLFYSIEKAWLSASKENMSDVRELTPEFFYLPEFLKNLNGYNFGATQGTGLKVGDVVLPAWAKGDPHIFIQKHREALESPYVSAHLHKWIDLVFGFKQQGEAAIESTNVFHYLSYHGAKDLDAITDPTERLASIGIIHNFGQTPRQIFTKHHPSRDDGAHHKSPDLNNILSQLTRSHAPLHEMRETISSLTWVAKHEKVIPQGPFSLLVPPAFDVIMRWGFADGSVRFLSADGKRALGLYENFHIGPPSAAVFVDGKTLITAGSDSVITIWNISLMTAPSSVVVGGVGAPKVTAVDVNQRDSLFGHRFPITLLVASKSLSTLLSADTSGRTLLWDLNRNEFVRELHPASPAPHLPAHEIRAARISAATGDIALASHRSLTLYSLNGNLLLSRDVCDAADTSDSLTSIAWYEGLRGEWVQRILLFTGHKNGMVRAWHKTLNKEGRWTLELVRRLPLPGLQRAGTVVGKQGHTPPEMVRGAVGVSAILPMSGGVWVGDEGGRMVSFVC</sequence>
<dbReference type="InterPro" id="IPR051944">
    <property type="entry name" value="BEACH_domain_protein"/>
</dbReference>
<dbReference type="EMBL" id="MU004231">
    <property type="protein sequence ID" value="KAF2673022.1"/>
    <property type="molecule type" value="Genomic_DNA"/>
</dbReference>
<dbReference type="Pfam" id="PF13385">
    <property type="entry name" value="Laminin_G_3"/>
    <property type="match status" value="1"/>
</dbReference>
<keyword evidence="1 5" id="KW-0853">WD repeat</keyword>
<dbReference type="Pfam" id="PF14844">
    <property type="entry name" value="PH_BEACH"/>
    <property type="match status" value="1"/>
</dbReference>
<dbReference type="PANTHER" id="PTHR46108">
    <property type="entry name" value="BLUE CHEESE"/>
    <property type="match status" value="1"/>
</dbReference>
<gene>
    <name evidence="9" type="ORF">BT63DRAFT_367598</name>
</gene>
<dbReference type="InterPro" id="IPR001680">
    <property type="entry name" value="WD40_rpt"/>
</dbReference>
<dbReference type="InterPro" id="IPR056252">
    <property type="entry name" value="Alfy-like_Arm-like"/>
</dbReference>
<dbReference type="CDD" id="cd06071">
    <property type="entry name" value="Beach"/>
    <property type="match status" value="1"/>
</dbReference>
<feature type="repeat" description="WD" evidence="5">
    <location>
        <begin position="2422"/>
        <end position="2463"/>
    </location>
</feature>
<dbReference type="Gene3D" id="2.130.10.10">
    <property type="entry name" value="YVTN repeat-like/Quinoprotein amine dehydrogenase"/>
    <property type="match status" value="1"/>
</dbReference>
<dbReference type="Proteomes" id="UP000799302">
    <property type="component" value="Unassembled WGS sequence"/>
</dbReference>
<dbReference type="CDD" id="cd01201">
    <property type="entry name" value="PH_BEACH"/>
    <property type="match status" value="1"/>
</dbReference>
<evidence type="ECO:0000256" key="4">
    <source>
        <dbReference type="ARBA" id="ARBA00073334"/>
    </source>
</evidence>
<dbReference type="SMART" id="SM00320">
    <property type="entry name" value="WD40"/>
    <property type="match status" value="2"/>
</dbReference>
<dbReference type="InterPro" id="IPR011993">
    <property type="entry name" value="PH-like_dom_sf"/>
</dbReference>
<evidence type="ECO:0000259" key="7">
    <source>
        <dbReference type="PROSITE" id="PS50197"/>
    </source>
</evidence>
<evidence type="ECO:0000313" key="9">
    <source>
        <dbReference type="EMBL" id="KAF2673022.1"/>
    </source>
</evidence>
<keyword evidence="10" id="KW-1185">Reference proteome</keyword>
<feature type="compositionally biased region" description="Basic and acidic residues" evidence="6">
    <location>
        <begin position="1714"/>
        <end position="1732"/>
    </location>
</feature>
<evidence type="ECO:0000256" key="6">
    <source>
        <dbReference type="SAM" id="MobiDB-lite"/>
    </source>
</evidence>
<feature type="domain" description="BEACH" evidence="7">
    <location>
        <begin position="1981"/>
        <end position="2274"/>
    </location>
</feature>
<protein>
    <recommendedName>
        <fullName evidence="4">Beige protein homolog 1</fullName>
    </recommendedName>
</protein>
<keyword evidence="2" id="KW-0677">Repeat</keyword>
<proteinExistence type="predicted"/>
<dbReference type="InterPro" id="IPR023362">
    <property type="entry name" value="PH-BEACH_dom"/>
</dbReference>
<evidence type="ECO:0000256" key="3">
    <source>
        <dbReference type="ARBA" id="ARBA00054699"/>
    </source>
</evidence>
<evidence type="ECO:0000256" key="1">
    <source>
        <dbReference type="ARBA" id="ARBA00022574"/>
    </source>
</evidence>
<dbReference type="Pfam" id="PF23295">
    <property type="entry name" value="Arm_4"/>
    <property type="match status" value="1"/>
</dbReference>
<dbReference type="PANTHER" id="PTHR46108:SF4">
    <property type="entry name" value="BLUE CHEESE"/>
    <property type="match status" value="1"/>
</dbReference>
<comment type="function">
    <text evidence="3">May be involved in protein sorting and cell wall formation.</text>
</comment>
<dbReference type="SUPFAM" id="SSF50978">
    <property type="entry name" value="WD40 repeat-like"/>
    <property type="match status" value="1"/>
</dbReference>
<dbReference type="SMART" id="SM01026">
    <property type="entry name" value="Beach"/>
    <property type="match status" value="1"/>
</dbReference>
<name>A0A6A6ULA6_9PEZI</name>
<dbReference type="InterPro" id="IPR036372">
    <property type="entry name" value="BEACH_dom_sf"/>
</dbReference>
<dbReference type="Gene3D" id="2.30.29.30">
    <property type="entry name" value="Pleckstrin-homology domain (PH domain)/Phosphotyrosine-binding domain (PTB)"/>
    <property type="match status" value="1"/>
</dbReference>
<reference evidence="9" key="1">
    <citation type="journal article" date="2020" name="Stud. Mycol.">
        <title>101 Dothideomycetes genomes: a test case for predicting lifestyles and emergence of pathogens.</title>
        <authorList>
            <person name="Haridas S."/>
            <person name="Albert R."/>
            <person name="Binder M."/>
            <person name="Bloem J."/>
            <person name="Labutti K."/>
            <person name="Salamov A."/>
            <person name="Andreopoulos B."/>
            <person name="Baker S."/>
            <person name="Barry K."/>
            <person name="Bills G."/>
            <person name="Bluhm B."/>
            <person name="Cannon C."/>
            <person name="Castanera R."/>
            <person name="Culley D."/>
            <person name="Daum C."/>
            <person name="Ezra D."/>
            <person name="Gonzalez J."/>
            <person name="Henrissat B."/>
            <person name="Kuo A."/>
            <person name="Liang C."/>
            <person name="Lipzen A."/>
            <person name="Lutzoni F."/>
            <person name="Magnuson J."/>
            <person name="Mondo S."/>
            <person name="Nolan M."/>
            <person name="Ohm R."/>
            <person name="Pangilinan J."/>
            <person name="Park H.-J."/>
            <person name="Ramirez L."/>
            <person name="Alfaro M."/>
            <person name="Sun H."/>
            <person name="Tritt A."/>
            <person name="Yoshinaga Y."/>
            <person name="Zwiers L.-H."/>
            <person name="Turgeon B."/>
            <person name="Goodwin S."/>
            <person name="Spatafora J."/>
            <person name="Crous P."/>
            <person name="Grigoriev I."/>
        </authorList>
    </citation>
    <scope>NUCLEOTIDE SEQUENCE</scope>
    <source>
        <strain evidence="9">CBS 115976</strain>
    </source>
</reference>
<organism evidence="9 10">
    <name type="scientific">Microthyrium microscopicum</name>
    <dbReference type="NCBI Taxonomy" id="703497"/>
    <lineage>
        <taxon>Eukaryota</taxon>
        <taxon>Fungi</taxon>
        <taxon>Dikarya</taxon>
        <taxon>Ascomycota</taxon>
        <taxon>Pezizomycotina</taxon>
        <taxon>Dothideomycetes</taxon>
        <taxon>Dothideomycetes incertae sedis</taxon>
        <taxon>Microthyriales</taxon>
        <taxon>Microthyriaceae</taxon>
        <taxon>Microthyrium</taxon>
    </lineage>
</organism>
<dbReference type="Pfam" id="PF02138">
    <property type="entry name" value="Beach"/>
    <property type="match status" value="1"/>
</dbReference>
<evidence type="ECO:0000259" key="8">
    <source>
        <dbReference type="PROSITE" id="PS51783"/>
    </source>
</evidence>
<dbReference type="PROSITE" id="PS50197">
    <property type="entry name" value="BEACH"/>
    <property type="match status" value="1"/>
</dbReference>
<evidence type="ECO:0000256" key="2">
    <source>
        <dbReference type="ARBA" id="ARBA00022737"/>
    </source>
</evidence>
<dbReference type="Gene3D" id="2.60.120.200">
    <property type="match status" value="1"/>
</dbReference>
<feature type="repeat" description="WD" evidence="5">
    <location>
        <begin position="2374"/>
        <end position="2393"/>
    </location>
</feature>
<dbReference type="FunFam" id="1.10.1540.10:FF:000001">
    <property type="entry name" value="neurobeachin isoform X1"/>
    <property type="match status" value="1"/>
</dbReference>
<accession>A0A6A6ULA6</accession>
<dbReference type="InterPro" id="IPR015943">
    <property type="entry name" value="WD40/YVTN_repeat-like_dom_sf"/>
</dbReference>
<dbReference type="InterPro" id="IPR013320">
    <property type="entry name" value="ConA-like_dom_sf"/>
</dbReference>
<evidence type="ECO:0000256" key="5">
    <source>
        <dbReference type="PROSITE-ProRule" id="PRU00221"/>
    </source>
</evidence>
<feature type="region of interest" description="Disordered" evidence="6">
    <location>
        <begin position="1714"/>
        <end position="1781"/>
    </location>
</feature>
<dbReference type="PROSITE" id="PS51783">
    <property type="entry name" value="PH_BEACH"/>
    <property type="match status" value="1"/>
</dbReference>
<feature type="region of interest" description="Disordered" evidence="6">
    <location>
        <begin position="941"/>
        <end position="975"/>
    </location>
</feature>
<dbReference type="OrthoDB" id="26681at2759"/>
<feature type="domain" description="BEACH-type PH" evidence="8">
    <location>
        <begin position="1809"/>
        <end position="1942"/>
    </location>
</feature>
<dbReference type="Gene3D" id="1.10.1540.10">
    <property type="entry name" value="BEACH domain"/>
    <property type="match status" value="1"/>
</dbReference>
<dbReference type="PROSITE" id="PS50082">
    <property type="entry name" value="WD_REPEATS_2"/>
    <property type="match status" value="2"/>
</dbReference>
<dbReference type="InterPro" id="IPR000409">
    <property type="entry name" value="BEACH_dom"/>
</dbReference>